<evidence type="ECO:0000313" key="3">
    <source>
        <dbReference type="Proteomes" id="UP000294257"/>
    </source>
</evidence>
<protein>
    <submittedName>
        <fullName evidence="2">Thioredoxin</fullName>
    </submittedName>
</protein>
<dbReference type="CDD" id="cd02947">
    <property type="entry name" value="TRX_family"/>
    <property type="match status" value="1"/>
</dbReference>
<reference evidence="2 3" key="1">
    <citation type="submission" date="2019-02" db="EMBL/GenBank/DDBJ databases">
        <title>Genomic Encyclopedia of Type Strains, Phase IV (KMG-IV): sequencing the most valuable type-strain genomes for metagenomic binning, comparative biology and taxonomic classification.</title>
        <authorList>
            <person name="Goeker M."/>
        </authorList>
    </citation>
    <scope>NUCLEOTIDE SEQUENCE [LARGE SCALE GENOMIC DNA]</scope>
    <source>
        <strain evidence="2 3">DSM 101727</strain>
    </source>
</reference>
<keyword evidence="3" id="KW-1185">Reference proteome</keyword>
<accession>A0A4Q7KSK7</accession>
<feature type="domain" description="Thioredoxin" evidence="1">
    <location>
        <begin position="1"/>
        <end position="52"/>
    </location>
</feature>
<evidence type="ECO:0000313" key="2">
    <source>
        <dbReference type="EMBL" id="RZS39110.1"/>
    </source>
</evidence>
<dbReference type="SUPFAM" id="SSF52833">
    <property type="entry name" value="Thioredoxin-like"/>
    <property type="match status" value="1"/>
</dbReference>
<dbReference type="AlphaFoldDB" id="A0A4Q7KSK7"/>
<organism evidence="2 3">
    <name type="scientific">Herbihabitans rhizosphaerae</name>
    <dbReference type="NCBI Taxonomy" id="1872711"/>
    <lineage>
        <taxon>Bacteria</taxon>
        <taxon>Bacillati</taxon>
        <taxon>Actinomycetota</taxon>
        <taxon>Actinomycetes</taxon>
        <taxon>Pseudonocardiales</taxon>
        <taxon>Pseudonocardiaceae</taxon>
        <taxon>Herbihabitans</taxon>
    </lineage>
</organism>
<dbReference type="InterPro" id="IPR013766">
    <property type="entry name" value="Thioredoxin_domain"/>
</dbReference>
<dbReference type="InterPro" id="IPR036249">
    <property type="entry name" value="Thioredoxin-like_sf"/>
</dbReference>
<comment type="caution">
    <text evidence="2">The sequence shown here is derived from an EMBL/GenBank/DDBJ whole genome shotgun (WGS) entry which is preliminary data.</text>
</comment>
<name>A0A4Q7KSK7_9PSEU</name>
<gene>
    <name evidence="2" type="ORF">EV193_104323</name>
</gene>
<dbReference type="Gene3D" id="3.40.30.10">
    <property type="entry name" value="Glutaredoxin"/>
    <property type="match status" value="1"/>
</dbReference>
<dbReference type="EMBL" id="SGWQ01000004">
    <property type="protein sequence ID" value="RZS39110.1"/>
    <property type="molecule type" value="Genomic_DNA"/>
</dbReference>
<proteinExistence type="predicted"/>
<dbReference type="Proteomes" id="UP000294257">
    <property type="component" value="Unassembled WGS sequence"/>
</dbReference>
<sequence>MKPVIEKLAKEGADAGKWILAEVDVDESPGIKDKHQVEYCPTLMPLRDKAEIPDSRRIGFDGDAAALEQYIKDQIAKG</sequence>
<dbReference type="Pfam" id="PF00085">
    <property type="entry name" value="Thioredoxin"/>
    <property type="match status" value="1"/>
</dbReference>
<evidence type="ECO:0000259" key="1">
    <source>
        <dbReference type="Pfam" id="PF00085"/>
    </source>
</evidence>